<dbReference type="CDD" id="cd00635">
    <property type="entry name" value="PLPDE_III_YBL036c_like"/>
    <property type="match status" value="1"/>
</dbReference>
<evidence type="ECO:0000256" key="1">
    <source>
        <dbReference type="ARBA" id="ARBA00022898"/>
    </source>
</evidence>
<evidence type="ECO:0000256" key="2">
    <source>
        <dbReference type="HAMAP-Rule" id="MF_02087"/>
    </source>
</evidence>
<evidence type="ECO:0000256" key="4">
    <source>
        <dbReference type="RuleBase" id="RU004514"/>
    </source>
</evidence>
<evidence type="ECO:0000313" key="8">
    <source>
        <dbReference type="Proteomes" id="UP000266895"/>
    </source>
</evidence>
<comment type="function">
    <text evidence="2">Pyridoxal 5'-phosphate (PLP)-binding protein, which is involved in PLP homeostasis.</text>
</comment>
<accession>A0A448HEQ0</accession>
<dbReference type="PANTHER" id="PTHR10146">
    <property type="entry name" value="PROLINE SYNTHETASE CO-TRANSCRIBED BACTERIAL HOMOLOG PROTEIN"/>
    <property type="match status" value="1"/>
</dbReference>
<keyword evidence="1 2" id="KW-0663">Pyridoxal phosphate</keyword>
<dbReference type="Proteomes" id="UP000266895">
    <property type="component" value="Chromosome"/>
</dbReference>
<name>A0A448HEQ0_9ACTO</name>
<evidence type="ECO:0000256" key="3">
    <source>
        <dbReference type="PIRSR" id="PIRSR004848-1"/>
    </source>
</evidence>
<sequence length="257" mass="26995">MLASGAMSDASRALPAPAPSPDPQEVRRVTEGLAAVRARIEAAARTAGRDPAGVRLLAVTKTVSPARLRAAHAAGVRQMGENKVQEARGKAEALADLGIHWVLIGHVQTNKARDAALVAHEVQSLDSLRLAQALDRRLQAAGRGLDVYVQVNTSGEDSKFGLPPEQVADFLAHLPAYQSLRVRGLMTLAARSQDTGRVRACFDLLRELRDAGRQAGTVGDGLLSMGMSGDLEEAVMAGSTCVRVGQAIFGARPAPSA</sequence>
<dbReference type="PANTHER" id="PTHR10146:SF14">
    <property type="entry name" value="PYRIDOXAL PHOSPHATE HOMEOSTASIS PROTEIN"/>
    <property type="match status" value="1"/>
</dbReference>
<feature type="modified residue" description="N6-(pyridoxal phosphate)lysine" evidence="2 3">
    <location>
        <position position="61"/>
    </location>
</feature>
<protein>
    <recommendedName>
        <fullName evidence="2">Pyridoxal phosphate homeostasis protein</fullName>
        <shortName evidence="2">PLP homeostasis protein</shortName>
    </recommendedName>
</protein>
<dbReference type="Gene3D" id="3.20.20.10">
    <property type="entry name" value="Alanine racemase"/>
    <property type="match status" value="1"/>
</dbReference>
<dbReference type="AlphaFoldDB" id="A0A448HEQ0"/>
<dbReference type="GO" id="GO:0030170">
    <property type="term" value="F:pyridoxal phosphate binding"/>
    <property type="evidence" value="ECO:0007669"/>
    <property type="project" value="UniProtKB-UniRule"/>
</dbReference>
<dbReference type="InterPro" id="IPR029066">
    <property type="entry name" value="PLP-binding_barrel"/>
</dbReference>
<dbReference type="InterPro" id="IPR001608">
    <property type="entry name" value="Ala_racemase_N"/>
</dbReference>
<dbReference type="Pfam" id="PF01168">
    <property type="entry name" value="Ala_racemase_N"/>
    <property type="match status" value="1"/>
</dbReference>
<feature type="domain" description="Alanine racemase N-terminal" evidence="6">
    <location>
        <begin position="33"/>
        <end position="253"/>
    </location>
</feature>
<gene>
    <name evidence="7" type="ORF">NCTC11636_00597</name>
</gene>
<keyword evidence="8" id="KW-1185">Reference proteome</keyword>
<dbReference type="NCBIfam" id="TIGR00044">
    <property type="entry name" value="YggS family pyridoxal phosphate-dependent enzyme"/>
    <property type="match status" value="1"/>
</dbReference>
<dbReference type="KEGG" id="ahw:NCTC11636_00597"/>
<dbReference type="EMBL" id="LR134350">
    <property type="protein sequence ID" value="VEG26584.1"/>
    <property type="molecule type" value="Genomic_DNA"/>
</dbReference>
<dbReference type="SUPFAM" id="SSF51419">
    <property type="entry name" value="PLP-binding barrel"/>
    <property type="match status" value="1"/>
</dbReference>
<dbReference type="PIRSF" id="PIRSF004848">
    <property type="entry name" value="YBL036c_PLPDEIII"/>
    <property type="match status" value="1"/>
</dbReference>
<comment type="cofactor">
    <cofactor evidence="3">
        <name>pyridoxal 5'-phosphate</name>
        <dbReference type="ChEBI" id="CHEBI:597326"/>
    </cofactor>
</comment>
<evidence type="ECO:0000256" key="5">
    <source>
        <dbReference type="SAM" id="MobiDB-lite"/>
    </source>
</evidence>
<dbReference type="HAMAP" id="MF_02087">
    <property type="entry name" value="PLP_homeostasis"/>
    <property type="match status" value="1"/>
</dbReference>
<organism evidence="7 8">
    <name type="scientific">Actinomyces howellii</name>
    <dbReference type="NCBI Taxonomy" id="52771"/>
    <lineage>
        <taxon>Bacteria</taxon>
        <taxon>Bacillati</taxon>
        <taxon>Actinomycetota</taxon>
        <taxon>Actinomycetes</taxon>
        <taxon>Actinomycetales</taxon>
        <taxon>Actinomycetaceae</taxon>
        <taxon>Actinomyces</taxon>
    </lineage>
</organism>
<proteinExistence type="inferred from homology"/>
<evidence type="ECO:0000313" key="7">
    <source>
        <dbReference type="EMBL" id="VEG26584.1"/>
    </source>
</evidence>
<dbReference type="InterPro" id="IPR011078">
    <property type="entry name" value="PyrdxlP_homeostasis"/>
</dbReference>
<comment type="similarity">
    <text evidence="2 4">Belongs to the pyridoxal phosphate-binding protein YggS/PROSC family.</text>
</comment>
<reference evidence="7 8" key="1">
    <citation type="submission" date="2018-12" db="EMBL/GenBank/DDBJ databases">
        <authorList>
            <consortium name="Pathogen Informatics"/>
        </authorList>
    </citation>
    <scope>NUCLEOTIDE SEQUENCE [LARGE SCALE GENOMIC DNA]</scope>
    <source>
        <strain evidence="7 8">NCTC11636</strain>
    </source>
</reference>
<evidence type="ECO:0000259" key="6">
    <source>
        <dbReference type="Pfam" id="PF01168"/>
    </source>
</evidence>
<feature type="region of interest" description="Disordered" evidence="5">
    <location>
        <begin position="1"/>
        <end position="26"/>
    </location>
</feature>